<evidence type="ECO:0000313" key="2">
    <source>
        <dbReference type="Proteomes" id="UP000823674"/>
    </source>
</evidence>
<reference evidence="1 2" key="1">
    <citation type="submission" date="2021-03" db="EMBL/GenBank/DDBJ databases">
        <authorList>
            <person name="King G.J."/>
            <person name="Bancroft I."/>
            <person name="Baten A."/>
            <person name="Bloomfield J."/>
            <person name="Borpatragohain P."/>
            <person name="He Z."/>
            <person name="Irish N."/>
            <person name="Irwin J."/>
            <person name="Liu K."/>
            <person name="Mauleon R.P."/>
            <person name="Moore J."/>
            <person name="Morris R."/>
            <person name="Ostergaard L."/>
            <person name="Wang B."/>
            <person name="Wells R."/>
        </authorList>
    </citation>
    <scope>NUCLEOTIDE SEQUENCE [LARGE SCALE GENOMIC DNA]</scope>
    <source>
        <strain evidence="1">R-o-18</strain>
        <tissue evidence="1">Leaf</tissue>
    </source>
</reference>
<gene>
    <name evidence="1" type="primary">A02p040570.1_BraROA</name>
    <name evidence="1" type="ORF">IGI04_007479</name>
</gene>
<proteinExistence type="predicted"/>
<organism evidence="1 2">
    <name type="scientific">Brassica rapa subsp. trilocularis</name>
    <dbReference type="NCBI Taxonomy" id="1813537"/>
    <lineage>
        <taxon>Eukaryota</taxon>
        <taxon>Viridiplantae</taxon>
        <taxon>Streptophyta</taxon>
        <taxon>Embryophyta</taxon>
        <taxon>Tracheophyta</taxon>
        <taxon>Spermatophyta</taxon>
        <taxon>Magnoliopsida</taxon>
        <taxon>eudicotyledons</taxon>
        <taxon>Gunneridae</taxon>
        <taxon>Pentapetalae</taxon>
        <taxon>rosids</taxon>
        <taxon>malvids</taxon>
        <taxon>Brassicales</taxon>
        <taxon>Brassicaceae</taxon>
        <taxon>Brassiceae</taxon>
        <taxon>Brassica</taxon>
    </lineage>
</organism>
<sequence length="406" mass="47152">MSFKRQNDTITVQEFISEFKQMIEAKFAPIHKRIDQFETRQKQSVPSHEKPESRRLAAEDWFVDPKNQAQGSLLVTRRPLSYDLGPIFDEEEKQFDNPTQDSLLVSRRPLSYDLDPKETKEAAKEELFQISTLTHFDDIFKRYSHYSRPDPYILYFKTLKEVEYGEKKLWASLGKSNMEEGRVLSSVLNSQVQSKITEAVDFVFGESAFWNPADKEKALLFEELKPYIRTKFQYKFLDVGCSKNIQDDLQYLEVRDGRGMTKLKLLAQLQWLHKGGNVNLISIPPMFLFDPGESDLWTNPFEEEGNDVPQIVQPTSFSLPPWTRLVRMNLDSRQRLQVKRLFLVGPVRHIRQQIEFCFLVGPVSHIKRQSSTLVVSLGHPQPFVSLHSISSPSSRIESIIVLYRSS</sequence>
<keyword evidence="2" id="KW-1185">Reference proteome</keyword>
<comment type="caution">
    <text evidence="1">The sequence shown here is derived from an EMBL/GenBank/DDBJ whole genome shotgun (WGS) entry which is preliminary data.</text>
</comment>
<feature type="non-terminal residue" evidence="1">
    <location>
        <position position="406"/>
    </location>
</feature>
<protein>
    <submittedName>
        <fullName evidence="1">Uncharacterized protein</fullName>
    </submittedName>
</protein>
<dbReference type="Proteomes" id="UP000823674">
    <property type="component" value="Chromosome A02"/>
</dbReference>
<evidence type="ECO:0000313" key="1">
    <source>
        <dbReference type="EMBL" id="KAG5411160.1"/>
    </source>
</evidence>
<accession>A0ABQ7NM55</accession>
<dbReference type="EMBL" id="JADBGQ010000002">
    <property type="protein sequence ID" value="KAG5411160.1"/>
    <property type="molecule type" value="Genomic_DNA"/>
</dbReference>
<name>A0ABQ7NM55_BRACM</name>